<dbReference type="AlphaFoldDB" id="A0AAD7H2Z9"/>
<evidence type="ECO:0000256" key="1">
    <source>
        <dbReference type="SAM" id="MobiDB-lite"/>
    </source>
</evidence>
<name>A0AAD7H2Z9_MYCRO</name>
<feature type="region of interest" description="Disordered" evidence="1">
    <location>
        <begin position="1"/>
        <end position="21"/>
    </location>
</feature>
<keyword evidence="3" id="KW-1185">Reference proteome</keyword>
<feature type="region of interest" description="Disordered" evidence="1">
    <location>
        <begin position="798"/>
        <end position="827"/>
    </location>
</feature>
<feature type="compositionally biased region" description="Acidic residues" evidence="1">
    <location>
        <begin position="183"/>
        <end position="205"/>
    </location>
</feature>
<reference evidence="2" key="1">
    <citation type="submission" date="2023-03" db="EMBL/GenBank/DDBJ databases">
        <title>Massive genome expansion in bonnet fungi (Mycena s.s.) driven by repeated elements and novel gene families across ecological guilds.</title>
        <authorList>
            <consortium name="Lawrence Berkeley National Laboratory"/>
            <person name="Harder C.B."/>
            <person name="Miyauchi S."/>
            <person name="Viragh M."/>
            <person name="Kuo A."/>
            <person name="Thoen E."/>
            <person name="Andreopoulos B."/>
            <person name="Lu D."/>
            <person name="Skrede I."/>
            <person name="Drula E."/>
            <person name="Henrissat B."/>
            <person name="Morin E."/>
            <person name="Kohler A."/>
            <person name="Barry K."/>
            <person name="LaButti K."/>
            <person name="Morin E."/>
            <person name="Salamov A."/>
            <person name="Lipzen A."/>
            <person name="Mereny Z."/>
            <person name="Hegedus B."/>
            <person name="Baldrian P."/>
            <person name="Stursova M."/>
            <person name="Weitz H."/>
            <person name="Taylor A."/>
            <person name="Grigoriev I.V."/>
            <person name="Nagy L.G."/>
            <person name="Martin F."/>
            <person name="Kauserud H."/>
        </authorList>
    </citation>
    <scope>NUCLEOTIDE SEQUENCE</scope>
    <source>
        <strain evidence="2">CBHHK067</strain>
    </source>
</reference>
<feature type="region of interest" description="Disordered" evidence="1">
    <location>
        <begin position="589"/>
        <end position="630"/>
    </location>
</feature>
<comment type="caution">
    <text evidence="2">The sequence shown here is derived from an EMBL/GenBank/DDBJ whole genome shotgun (WGS) entry which is preliminary data.</text>
</comment>
<evidence type="ECO:0000313" key="3">
    <source>
        <dbReference type="Proteomes" id="UP001221757"/>
    </source>
</evidence>
<feature type="region of interest" description="Disordered" evidence="1">
    <location>
        <begin position="949"/>
        <end position="969"/>
    </location>
</feature>
<feature type="region of interest" description="Disordered" evidence="1">
    <location>
        <begin position="860"/>
        <end position="898"/>
    </location>
</feature>
<proteinExistence type="predicted"/>
<dbReference type="EMBL" id="JARKIE010000001">
    <property type="protein sequence ID" value="KAJ7710692.1"/>
    <property type="molecule type" value="Genomic_DNA"/>
</dbReference>
<feature type="compositionally biased region" description="Basic residues" evidence="1">
    <location>
        <begin position="868"/>
        <end position="884"/>
    </location>
</feature>
<sequence length="1047" mass="119337">MPAKKNNSADPPRGRERPKAGFVIKGRQKLKQDLENGGIQLTGDTAREAQLANEDYGVPTERQDRTRKPVWLQHVDWQAKGWVQIASINTENFPQWFDDQKNDYQPQGKRAESKIVSLTHFGHPGDSPYDIRARKFVAYWSKEGSQELRTWAIEEQRPVWRWQYFCAGVHDRPLAEEKVVPDTVEEDGEGSESGSDDGEEPGDEVEEHRGRDKRCGSGVRLQAAFLANYGAQFELTADNLAQVKIWQWSEHDDVLPSQLPHLMISRILRLQIRDRFRRFGAKVTTIQRDLVQHFMRKQPSGMEEPLPPHRIPTTKQISSMMSSARQQERLDRNPFRTTWLMVKRNPHDMYNYNPHDFTQDDSKSKFMVAIIDNFSLDSTILNIAGPNGTVFVDSTHRLQNKNRAATTALCTANTKLHMMPEPEFMLPGAYLISTNIKAGTIKDFIVETVKKIVARAKEVAADKSKIQHRDPAMLDRIFARCQDIAANGFDLTNINMDKSRSQYNSVIEALRALGIDYVFIRLCQFHVIQVLIRFDADNGHQGIGFAIPDDTKFRIIMLFHALQRCREWKDWEETKQLLGATDREALAAQAAAEQEARARSQPQDPAAPVEAQSQPKIRNPPKPHTNQAKADGRSCLEVVQAYFNDNWFVHPWIPTFTDIGMPPRQSRDSTWNTNNWAETAFKKFNTIFLGNKQNKRIDRLAETILNHHLVFSAISEPRIERPGQKLWLYGMPPIAFGKKTCCGLPVMHTLLLTPLGCTCKEYEQTGKDCIDILAARMLLSNGPIADWEVAEYYTEKDFGADGRTRGTGRKKKKAGSESQDSQGKLPYDETWEEELDTVLAKLHVLSKPEQDHGAEPYFGEVQVGKGGRPPHARPLHPWRRKNHPHTYATPGKYSYSPRFVKKRGPPKRRHLYWNSLFPATHGLVDAQIAAYRQCARRHAMMGVFSANPSGPRGAAGKNRETYGDSSSDSEFYQAPDDNAEFLNTEDLALNTMDPARWSRERYELRQDELRLFFSCQNDSSIAIEQGMVFLCGTPDVHSSRKFAPWTG</sequence>
<gene>
    <name evidence="2" type="ORF">B0H17DRAFT_1123811</name>
</gene>
<dbReference type="Proteomes" id="UP001221757">
    <property type="component" value="Unassembled WGS sequence"/>
</dbReference>
<organism evidence="2 3">
    <name type="scientific">Mycena rosella</name>
    <name type="common">Pink bonnet</name>
    <name type="synonym">Agaricus rosellus</name>
    <dbReference type="NCBI Taxonomy" id="1033263"/>
    <lineage>
        <taxon>Eukaryota</taxon>
        <taxon>Fungi</taxon>
        <taxon>Dikarya</taxon>
        <taxon>Basidiomycota</taxon>
        <taxon>Agaricomycotina</taxon>
        <taxon>Agaricomycetes</taxon>
        <taxon>Agaricomycetidae</taxon>
        <taxon>Agaricales</taxon>
        <taxon>Marasmiineae</taxon>
        <taxon>Mycenaceae</taxon>
        <taxon>Mycena</taxon>
    </lineage>
</organism>
<accession>A0AAD7H2Z9</accession>
<evidence type="ECO:0000313" key="2">
    <source>
        <dbReference type="EMBL" id="KAJ7710692.1"/>
    </source>
</evidence>
<protein>
    <submittedName>
        <fullName evidence="2">Uncharacterized protein</fullName>
    </submittedName>
</protein>
<feature type="region of interest" description="Disordered" evidence="1">
    <location>
        <begin position="176"/>
        <end position="213"/>
    </location>
</feature>